<keyword evidence="1" id="KW-0812">Transmembrane</keyword>
<evidence type="ECO:0000313" key="3">
    <source>
        <dbReference type="WBParaSite" id="SVE_0001500.1"/>
    </source>
</evidence>
<dbReference type="WBParaSite" id="SVE_0001500.1">
    <property type="protein sequence ID" value="SVE_0001500.1"/>
    <property type="gene ID" value="SVE_0001500"/>
</dbReference>
<sequence>MCSKCLKFPFLTILSAVIALISAVIYGTTMGLAIDGFEKQINAFLSIGISPIRFIVFISTTFLIAVLVIFLISSIISTIKMNQYDKSHSRVVRFFSSTFFTGPLIYLMYFTIFIWAILFSLTAIALGFYFIFISTTYFFCGLVDTRCFDFSVFLPVIVEKITNKKVDLTFCSEKKERLCSGKNNMSWNFIIAFVSCLVALMSLVHCLMILTNKWSRMRGKKKYFKRELQNKNELLTKLVED</sequence>
<organism evidence="2 3">
    <name type="scientific">Strongyloides venezuelensis</name>
    <name type="common">Threadworm</name>
    <dbReference type="NCBI Taxonomy" id="75913"/>
    <lineage>
        <taxon>Eukaryota</taxon>
        <taxon>Metazoa</taxon>
        <taxon>Ecdysozoa</taxon>
        <taxon>Nematoda</taxon>
        <taxon>Chromadorea</taxon>
        <taxon>Rhabditida</taxon>
        <taxon>Tylenchina</taxon>
        <taxon>Panagrolaimomorpha</taxon>
        <taxon>Strongyloidoidea</taxon>
        <taxon>Strongyloididae</taxon>
        <taxon>Strongyloides</taxon>
    </lineage>
</organism>
<proteinExistence type="predicted"/>
<dbReference type="Proteomes" id="UP000035680">
    <property type="component" value="Unassembled WGS sequence"/>
</dbReference>
<keyword evidence="2" id="KW-1185">Reference proteome</keyword>
<dbReference type="PANTHER" id="PTHR11683">
    <property type="entry name" value="MYELIN PROTEOLIPID"/>
    <property type="match status" value="1"/>
</dbReference>
<reference evidence="3" key="2">
    <citation type="submission" date="2015-08" db="UniProtKB">
        <authorList>
            <consortium name="WormBaseParasite"/>
        </authorList>
    </citation>
    <scope>IDENTIFICATION</scope>
</reference>
<reference evidence="2" key="1">
    <citation type="submission" date="2014-07" db="EMBL/GenBank/DDBJ databases">
        <authorList>
            <person name="Martin A.A"/>
            <person name="De Silva N."/>
        </authorList>
    </citation>
    <scope>NUCLEOTIDE SEQUENCE</scope>
</reference>
<dbReference type="InterPro" id="IPR001614">
    <property type="entry name" value="Myelin_PLP"/>
</dbReference>
<feature type="transmembrane region" description="Helical" evidence="1">
    <location>
        <begin position="99"/>
        <end position="132"/>
    </location>
</feature>
<dbReference type="PANTHER" id="PTHR11683:SF12">
    <property type="entry name" value="M6, ISOFORM F"/>
    <property type="match status" value="1"/>
</dbReference>
<keyword evidence="1" id="KW-1133">Transmembrane helix</keyword>
<protein>
    <submittedName>
        <fullName evidence="3">Uncharacterized protein</fullName>
    </submittedName>
</protein>
<dbReference type="GO" id="GO:0005886">
    <property type="term" value="C:plasma membrane"/>
    <property type="evidence" value="ECO:0007669"/>
    <property type="project" value="TreeGrafter"/>
</dbReference>
<dbReference type="GO" id="GO:0031175">
    <property type="term" value="P:neuron projection development"/>
    <property type="evidence" value="ECO:0007669"/>
    <property type="project" value="TreeGrafter"/>
</dbReference>
<name>A0A0K0EU22_STRVS</name>
<feature type="transmembrane region" description="Helical" evidence="1">
    <location>
        <begin position="12"/>
        <end position="34"/>
    </location>
</feature>
<dbReference type="AlphaFoldDB" id="A0A0K0EU22"/>
<evidence type="ECO:0000313" key="2">
    <source>
        <dbReference type="Proteomes" id="UP000035680"/>
    </source>
</evidence>
<dbReference type="Pfam" id="PF01275">
    <property type="entry name" value="Myelin_PLP"/>
    <property type="match status" value="1"/>
</dbReference>
<feature type="transmembrane region" description="Helical" evidence="1">
    <location>
        <begin position="187"/>
        <end position="210"/>
    </location>
</feature>
<feature type="transmembrane region" description="Helical" evidence="1">
    <location>
        <begin position="54"/>
        <end position="79"/>
    </location>
</feature>
<accession>A0A0K0EU22</accession>
<evidence type="ECO:0000256" key="1">
    <source>
        <dbReference type="SAM" id="Phobius"/>
    </source>
</evidence>
<keyword evidence="1" id="KW-0472">Membrane</keyword>